<sequence length="558" mass="60509">MSPPLFPAAARRSPAWAVFGGVALLACVLRSVAAWRWGAEVNDDVDMYRGLAENLLDGAGYVSPETNVPTAFRPPLVPLIYAALGNAGAAIVLFHIAAGTATAALTVRLAGLLRLGWIGAAIAGTVVACDPILLRYTPRPMTEVTAALLTVALLCLICAPPRTRPSPDRQGGAAHLGSKNRSSKVDRTIESGRHPDGRGSWGLIVPLLIGILFGLSALCRPTIWAFGGLWALAWAWDRLRGRAGWLHGWGRIAAGALGVVLTVGPWAVRNQFVFDKPIVMTTHGGYTLHLANNAVFYEEVVRSPAGAVWDGESLLRWQQRTRSNYETDVGFGSFVRWGRGYWFPPKEGWEGAPREVPVSLFRAMEMDRRMMDADSLRLTWLEGDDLLVEWGPGDFRTAADETRRDRWHRDRAIEAIKADPLGFAQAVPLRISRLWSPVPIGPAADGVPKVLWWAVGGWNVAVFLLAAWGTVRAWRSENWAAWRPVLLLLLSLTAVHAVYWSNARMRGAVVPAIAVLTAAGACGLVRRGQHAMTEPEPGSGVGSFGGEEKSSALRATSR</sequence>
<evidence type="ECO:0000256" key="3">
    <source>
        <dbReference type="ARBA" id="ARBA00022676"/>
    </source>
</evidence>
<feature type="transmembrane region" description="Helical" evidence="9">
    <location>
        <begin position="481"/>
        <end position="500"/>
    </location>
</feature>
<feature type="region of interest" description="Disordered" evidence="8">
    <location>
        <begin position="533"/>
        <end position="558"/>
    </location>
</feature>
<comment type="subcellular location">
    <subcellularLocation>
        <location evidence="1">Cell membrane</location>
        <topology evidence="1">Multi-pass membrane protein</topology>
    </subcellularLocation>
</comment>
<feature type="transmembrane region" description="Helical" evidence="9">
    <location>
        <begin position="203"/>
        <end position="236"/>
    </location>
</feature>
<name>A0ABX1VGU6_9PLAN</name>
<evidence type="ECO:0000256" key="8">
    <source>
        <dbReference type="SAM" id="MobiDB-lite"/>
    </source>
</evidence>
<protein>
    <recommendedName>
        <fullName evidence="12">Glycosyltransferase RgtA/B/C/D-like domain-containing protein</fullName>
    </recommendedName>
</protein>
<keyword evidence="4" id="KW-0808">Transferase</keyword>
<feature type="transmembrane region" description="Helical" evidence="9">
    <location>
        <begin position="450"/>
        <end position="469"/>
    </location>
</feature>
<proteinExistence type="predicted"/>
<dbReference type="InterPro" id="IPR050297">
    <property type="entry name" value="LipidA_mod_glycosyltrf_83"/>
</dbReference>
<feature type="compositionally biased region" description="Basic and acidic residues" evidence="8">
    <location>
        <begin position="183"/>
        <end position="193"/>
    </location>
</feature>
<keyword evidence="3" id="KW-0328">Glycosyltransferase</keyword>
<keyword evidence="5 9" id="KW-0812">Transmembrane</keyword>
<feature type="transmembrane region" description="Helical" evidence="9">
    <location>
        <begin position="248"/>
        <end position="268"/>
    </location>
</feature>
<organism evidence="10 11">
    <name type="scientific">Alienimonas chondri</name>
    <dbReference type="NCBI Taxonomy" id="2681879"/>
    <lineage>
        <taxon>Bacteria</taxon>
        <taxon>Pseudomonadati</taxon>
        <taxon>Planctomycetota</taxon>
        <taxon>Planctomycetia</taxon>
        <taxon>Planctomycetales</taxon>
        <taxon>Planctomycetaceae</taxon>
        <taxon>Alienimonas</taxon>
    </lineage>
</organism>
<feature type="transmembrane region" description="Helical" evidence="9">
    <location>
        <begin position="112"/>
        <end position="134"/>
    </location>
</feature>
<feature type="region of interest" description="Disordered" evidence="8">
    <location>
        <begin position="164"/>
        <end position="193"/>
    </location>
</feature>
<evidence type="ECO:0000313" key="10">
    <source>
        <dbReference type="EMBL" id="NNJ27343.1"/>
    </source>
</evidence>
<dbReference type="EMBL" id="WTPX01000143">
    <property type="protein sequence ID" value="NNJ27343.1"/>
    <property type="molecule type" value="Genomic_DNA"/>
</dbReference>
<accession>A0ABX1VGU6</accession>
<evidence type="ECO:0000256" key="9">
    <source>
        <dbReference type="SAM" id="Phobius"/>
    </source>
</evidence>
<evidence type="ECO:0008006" key="12">
    <source>
        <dbReference type="Google" id="ProtNLM"/>
    </source>
</evidence>
<keyword evidence="2" id="KW-1003">Cell membrane</keyword>
<dbReference type="RefSeq" id="WP_171189250.1">
    <property type="nucleotide sequence ID" value="NZ_WTPX01000143.1"/>
</dbReference>
<reference evidence="10 11" key="1">
    <citation type="journal article" date="2020" name="Syst. Appl. Microbiol.">
        <title>Alienimonas chondri sp. nov., a novel planctomycete isolated from the biofilm of the red alga Chondrus crispus.</title>
        <authorList>
            <person name="Vitorino I."/>
            <person name="Albuquerque L."/>
            <person name="Wiegand S."/>
            <person name="Kallscheuer N."/>
            <person name="da Costa M.S."/>
            <person name="Lobo-da-Cunha A."/>
            <person name="Jogler C."/>
            <person name="Lage O.M."/>
        </authorList>
    </citation>
    <scope>NUCLEOTIDE SEQUENCE [LARGE SCALE GENOMIC DNA]</scope>
    <source>
        <strain evidence="10 11">LzC2</strain>
    </source>
</reference>
<feature type="transmembrane region" description="Helical" evidence="9">
    <location>
        <begin position="140"/>
        <end position="159"/>
    </location>
</feature>
<dbReference type="Proteomes" id="UP000609651">
    <property type="component" value="Unassembled WGS sequence"/>
</dbReference>
<keyword evidence="7 9" id="KW-0472">Membrane</keyword>
<gene>
    <name evidence="10" type="ORF">LzC2_34450</name>
</gene>
<evidence type="ECO:0000256" key="6">
    <source>
        <dbReference type="ARBA" id="ARBA00022989"/>
    </source>
</evidence>
<dbReference type="PANTHER" id="PTHR33908">
    <property type="entry name" value="MANNOSYLTRANSFERASE YKCB-RELATED"/>
    <property type="match status" value="1"/>
</dbReference>
<evidence type="ECO:0000256" key="5">
    <source>
        <dbReference type="ARBA" id="ARBA00022692"/>
    </source>
</evidence>
<comment type="caution">
    <text evidence="10">The sequence shown here is derived from an EMBL/GenBank/DDBJ whole genome shotgun (WGS) entry which is preliminary data.</text>
</comment>
<evidence type="ECO:0000256" key="7">
    <source>
        <dbReference type="ARBA" id="ARBA00023136"/>
    </source>
</evidence>
<keyword evidence="11" id="KW-1185">Reference proteome</keyword>
<evidence type="ECO:0000313" key="11">
    <source>
        <dbReference type="Proteomes" id="UP000609651"/>
    </source>
</evidence>
<evidence type="ECO:0000256" key="4">
    <source>
        <dbReference type="ARBA" id="ARBA00022679"/>
    </source>
</evidence>
<dbReference type="PANTHER" id="PTHR33908:SF11">
    <property type="entry name" value="MEMBRANE PROTEIN"/>
    <property type="match status" value="1"/>
</dbReference>
<evidence type="ECO:0000256" key="2">
    <source>
        <dbReference type="ARBA" id="ARBA00022475"/>
    </source>
</evidence>
<keyword evidence="6 9" id="KW-1133">Transmembrane helix</keyword>
<feature type="transmembrane region" description="Helical" evidence="9">
    <location>
        <begin position="79"/>
        <end position="105"/>
    </location>
</feature>
<evidence type="ECO:0000256" key="1">
    <source>
        <dbReference type="ARBA" id="ARBA00004651"/>
    </source>
</evidence>